<dbReference type="PROSITE" id="PS50118">
    <property type="entry name" value="HMG_BOX_2"/>
    <property type="match status" value="1"/>
</dbReference>
<evidence type="ECO:0000259" key="8">
    <source>
        <dbReference type="PROSITE" id="PS50118"/>
    </source>
</evidence>
<gene>
    <name evidence="10" type="ORF">PBS001_LOCUS5427</name>
    <name evidence="9" type="ORF">PBS003_LOCUS1897</name>
</gene>
<keyword evidence="6" id="KW-0238">DNA-binding</keyword>
<protein>
    <recommendedName>
        <fullName evidence="8">HMG box domain-containing protein</fullName>
    </recommendedName>
</protein>
<dbReference type="InterPro" id="IPR006939">
    <property type="entry name" value="SNF5"/>
</dbReference>
<keyword evidence="4" id="KW-0804">Transcription</keyword>
<dbReference type="Proteomes" id="UP001158986">
    <property type="component" value="Unassembled WGS sequence"/>
</dbReference>
<reference evidence="9 11" key="1">
    <citation type="submission" date="2021-11" db="EMBL/GenBank/DDBJ databases">
        <authorList>
            <person name="Islam A."/>
            <person name="Islam S."/>
            <person name="Flora M.S."/>
            <person name="Rahman M."/>
            <person name="Ziaur R.M."/>
            <person name="Epstein J.H."/>
            <person name="Hassan M."/>
            <person name="Klassen M."/>
            <person name="Woodard K."/>
            <person name="Webb A."/>
            <person name="Webby R.J."/>
            <person name="El Zowalaty M.E."/>
        </authorList>
    </citation>
    <scope>NUCLEOTIDE SEQUENCE</scope>
    <source>
        <strain evidence="10">Pbs1</strain>
        <strain evidence="9">Pbs3</strain>
    </source>
</reference>
<dbReference type="AlphaFoldDB" id="A0AAU9L4L5"/>
<evidence type="ECO:0000256" key="5">
    <source>
        <dbReference type="ARBA" id="ARBA00023242"/>
    </source>
</evidence>
<evidence type="ECO:0000313" key="12">
    <source>
        <dbReference type="Proteomes" id="UP001160483"/>
    </source>
</evidence>
<accession>A0AAU9L4L5</accession>
<dbReference type="EMBL" id="CAKKTJ010000119">
    <property type="protein sequence ID" value="CAH0475061.1"/>
    <property type="molecule type" value="Genomic_DNA"/>
</dbReference>
<dbReference type="SUPFAM" id="SSF47095">
    <property type="entry name" value="HMG-box"/>
    <property type="match status" value="1"/>
</dbReference>
<proteinExistence type="inferred from homology"/>
<dbReference type="InterPro" id="IPR009071">
    <property type="entry name" value="HMG_box_dom"/>
</dbReference>
<dbReference type="CDD" id="cd00084">
    <property type="entry name" value="HMG-box_SF"/>
    <property type="match status" value="1"/>
</dbReference>
<keyword evidence="5 6" id="KW-0539">Nucleus</keyword>
<dbReference type="InterPro" id="IPR001387">
    <property type="entry name" value="Cro/C1-type_HTH"/>
</dbReference>
<dbReference type="Gene3D" id="1.10.30.10">
    <property type="entry name" value="High mobility group box domain"/>
    <property type="match status" value="1"/>
</dbReference>
<dbReference type="CDD" id="cd00093">
    <property type="entry name" value="HTH_XRE"/>
    <property type="match status" value="1"/>
</dbReference>
<feature type="compositionally biased region" description="Acidic residues" evidence="7">
    <location>
        <begin position="470"/>
        <end position="490"/>
    </location>
</feature>
<organism evidence="9 12">
    <name type="scientific">Peronospora belbahrii</name>
    <dbReference type="NCBI Taxonomy" id="622444"/>
    <lineage>
        <taxon>Eukaryota</taxon>
        <taxon>Sar</taxon>
        <taxon>Stramenopiles</taxon>
        <taxon>Oomycota</taxon>
        <taxon>Peronosporomycetes</taxon>
        <taxon>Peronosporales</taxon>
        <taxon>Peronosporaceae</taxon>
        <taxon>Peronospora</taxon>
    </lineage>
</organism>
<keyword evidence="11" id="KW-1185">Reference proteome</keyword>
<dbReference type="GO" id="GO:0000228">
    <property type="term" value="C:nuclear chromosome"/>
    <property type="evidence" value="ECO:0007669"/>
    <property type="project" value="InterPro"/>
</dbReference>
<evidence type="ECO:0000313" key="9">
    <source>
        <dbReference type="EMBL" id="CAH0475061.1"/>
    </source>
</evidence>
<name>A0AAU9L4L5_9STRA</name>
<sequence>MAEREFAHVQPDNAEIERSVLSQEVETLRNRLGLRQVDVSKECGVNASMLSQWMLGRYKGNVGRINGLMESWLIRRRGGKPMDKGMMLVFNSAANSPKLKRRLEEMNDPLQAARRKDGMILAQRKLYDYPKFPARDSLLIPIRLDVDIEGYRYIDSFSWNLYEKDFTYETFAAALVRDLDLPDCFYKRIVKIMQEQIEKAQKLFPWHEAVSSESLHPIFINLRLNDTIYIDQFEWDLHDPNNSPEHFARVVCEELGLSGEFEAQVALTIREQLRDYSRLIQEGLKDRVTRLPPVTAAFRDRLDTKVWGPSVKFILADDIPQLEREDFKRMRPLSRPTVHMIPPPPPTARPNRPPKPVNTFLMFCRQNRKKIMADHPSTSAKDASKILGDMWQKLSEKERASYIPMTETENQRRMNEWRMKENALNGIHTTLISGIAGANSTGSATSISAIPGTPVLLAPRITPSVASSIDEVDDIDAEDEEEEEEDDDDPASATGVAV</sequence>
<dbReference type="InterPro" id="IPR036910">
    <property type="entry name" value="HMG_box_dom_sf"/>
</dbReference>
<dbReference type="GO" id="GO:0003677">
    <property type="term" value="F:DNA binding"/>
    <property type="evidence" value="ECO:0007669"/>
    <property type="project" value="UniProtKB-UniRule"/>
</dbReference>
<dbReference type="PANTHER" id="PTHR10019">
    <property type="entry name" value="SNF5"/>
    <property type="match status" value="1"/>
</dbReference>
<evidence type="ECO:0000256" key="7">
    <source>
        <dbReference type="SAM" id="MobiDB-lite"/>
    </source>
</evidence>
<dbReference type="SUPFAM" id="SSF47413">
    <property type="entry name" value="lambda repressor-like DNA-binding domains"/>
    <property type="match status" value="1"/>
</dbReference>
<evidence type="ECO:0000313" key="10">
    <source>
        <dbReference type="EMBL" id="CAH0518875.1"/>
    </source>
</evidence>
<feature type="region of interest" description="Disordered" evidence="7">
    <location>
        <begin position="462"/>
        <end position="498"/>
    </location>
</feature>
<dbReference type="InterPro" id="IPR010982">
    <property type="entry name" value="Lambda_DNA-bd_dom_sf"/>
</dbReference>
<dbReference type="EMBL" id="CAKLCB010000270">
    <property type="protein sequence ID" value="CAH0518875.1"/>
    <property type="molecule type" value="Genomic_DNA"/>
</dbReference>
<evidence type="ECO:0000256" key="2">
    <source>
        <dbReference type="ARBA" id="ARBA00010239"/>
    </source>
</evidence>
<keyword evidence="3" id="KW-0805">Transcription regulation</keyword>
<dbReference type="GO" id="GO:0006338">
    <property type="term" value="P:chromatin remodeling"/>
    <property type="evidence" value="ECO:0007669"/>
    <property type="project" value="InterPro"/>
</dbReference>
<evidence type="ECO:0000313" key="11">
    <source>
        <dbReference type="Proteomes" id="UP001158986"/>
    </source>
</evidence>
<comment type="subcellular location">
    <subcellularLocation>
        <location evidence="1">Nucleus</location>
    </subcellularLocation>
</comment>
<dbReference type="SMART" id="SM00398">
    <property type="entry name" value="HMG"/>
    <property type="match status" value="1"/>
</dbReference>
<comment type="similarity">
    <text evidence="2">Belongs to the SNF5 family.</text>
</comment>
<comment type="caution">
    <text evidence="9">The sequence shown here is derived from an EMBL/GenBank/DDBJ whole genome shotgun (WGS) entry which is preliminary data.</text>
</comment>
<feature type="region of interest" description="Disordered" evidence="7">
    <location>
        <begin position="335"/>
        <end position="355"/>
    </location>
</feature>
<evidence type="ECO:0000256" key="3">
    <source>
        <dbReference type="ARBA" id="ARBA00023015"/>
    </source>
</evidence>
<dbReference type="Pfam" id="PF00505">
    <property type="entry name" value="HMG_box"/>
    <property type="match status" value="1"/>
</dbReference>
<dbReference type="Pfam" id="PF04855">
    <property type="entry name" value="SNF5"/>
    <property type="match status" value="2"/>
</dbReference>
<evidence type="ECO:0000256" key="1">
    <source>
        <dbReference type="ARBA" id="ARBA00004123"/>
    </source>
</evidence>
<evidence type="ECO:0000256" key="4">
    <source>
        <dbReference type="ARBA" id="ARBA00023163"/>
    </source>
</evidence>
<evidence type="ECO:0000256" key="6">
    <source>
        <dbReference type="PROSITE-ProRule" id="PRU00267"/>
    </source>
</evidence>
<dbReference type="Proteomes" id="UP001160483">
    <property type="component" value="Unassembled WGS sequence"/>
</dbReference>
<feature type="compositionally biased region" description="Pro residues" evidence="7">
    <location>
        <begin position="341"/>
        <end position="355"/>
    </location>
</feature>
<feature type="domain" description="HMG box" evidence="8">
    <location>
        <begin position="353"/>
        <end position="421"/>
    </location>
</feature>
<dbReference type="Gene3D" id="1.10.260.40">
    <property type="entry name" value="lambda repressor-like DNA-binding domains"/>
    <property type="match status" value="1"/>
</dbReference>
<dbReference type="FunFam" id="1.10.30.10:FF:000054">
    <property type="entry name" value="Swi snf-related matrix-associated actin-dependent regulator of"/>
    <property type="match status" value="1"/>
</dbReference>
<feature type="DNA-binding region" description="HMG box" evidence="6">
    <location>
        <begin position="353"/>
        <end position="421"/>
    </location>
</feature>